<keyword evidence="3" id="KW-1185">Reference proteome</keyword>
<sequence>MKRHRERGAAVVEFALVLPLLLLLVLGIVEFGRAYHLQTQLSGAAREAVREMALHNNADSARATARAYAVGLDLTNAQISVTPTTCLSSPSAPTATATVTVTYPMDFLTGLVGADFTLTGKGTMRCHG</sequence>
<organism evidence="2 3">
    <name type="scientific">Georgenia yuyongxinii</name>
    <dbReference type="NCBI Taxonomy" id="2589797"/>
    <lineage>
        <taxon>Bacteria</taxon>
        <taxon>Bacillati</taxon>
        <taxon>Actinomycetota</taxon>
        <taxon>Actinomycetes</taxon>
        <taxon>Micrococcales</taxon>
        <taxon>Bogoriellaceae</taxon>
        <taxon>Georgenia</taxon>
    </lineage>
</organism>
<dbReference type="RefSeq" id="WP_143420119.1">
    <property type="nucleotide sequence ID" value="NZ_VJXR01000119.1"/>
</dbReference>
<reference evidence="2 3" key="1">
    <citation type="submission" date="2019-07" db="EMBL/GenBank/DDBJ databases">
        <title>Georgenia wutianyii sp. nov. and Georgenia *** sp. nov. isolated from plateau pika (Ochotona curzoniae) in the Qinghai-Tibet plateau of China.</title>
        <authorList>
            <person name="Tian Z."/>
        </authorList>
    </citation>
    <scope>NUCLEOTIDE SEQUENCE [LARGE SCALE GENOMIC DNA]</scope>
    <source>
        <strain evidence="2 3">Z446</strain>
    </source>
</reference>
<dbReference type="Proteomes" id="UP000318693">
    <property type="component" value="Unassembled WGS sequence"/>
</dbReference>
<feature type="domain" description="TadE-like" evidence="1">
    <location>
        <begin position="8"/>
        <end position="50"/>
    </location>
</feature>
<name>A0A552WJL0_9MICO</name>
<accession>A0A552WJL0</accession>
<proteinExistence type="predicted"/>
<comment type="caution">
    <text evidence="2">The sequence shown here is derived from an EMBL/GenBank/DDBJ whole genome shotgun (WGS) entry which is preliminary data.</text>
</comment>
<evidence type="ECO:0000259" key="1">
    <source>
        <dbReference type="Pfam" id="PF07811"/>
    </source>
</evidence>
<protein>
    <submittedName>
        <fullName evidence="2">Pilus assembly protein</fullName>
    </submittedName>
</protein>
<dbReference type="InterPro" id="IPR012495">
    <property type="entry name" value="TadE-like_dom"/>
</dbReference>
<dbReference type="Pfam" id="PF07811">
    <property type="entry name" value="TadE"/>
    <property type="match status" value="1"/>
</dbReference>
<evidence type="ECO:0000313" key="2">
    <source>
        <dbReference type="EMBL" id="TRW42942.1"/>
    </source>
</evidence>
<gene>
    <name evidence="2" type="ORF">FJ693_19650</name>
</gene>
<dbReference type="AlphaFoldDB" id="A0A552WJL0"/>
<dbReference type="EMBL" id="VJXR01000119">
    <property type="protein sequence ID" value="TRW42942.1"/>
    <property type="molecule type" value="Genomic_DNA"/>
</dbReference>
<evidence type="ECO:0000313" key="3">
    <source>
        <dbReference type="Proteomes" id="UP000318693"/>
    </source>
</evidence>